<proteinExistence type="predicted"/>
<dbReference type="InterPro" id="IPR051783">
    <property type="entry name" value="NAD(P)-dependent_oxidoreduct"/>
</dbReference>
<protein>
    <recommendedName>
        <fullName evidence="3">Adenylate kinase 7</fullName>
    </recommendedName>
</protein>
<dbReference type="Gene3D" id="3.40.50.720">
    <property type="entry name" value="NAD(P)-binding Rossmann-like Domain"/>
    <property type="match status" value="1"/>
</dbReference>
<dbReference type="SUPFAM" id="SSF52540">
    <property type="entry name" value="P-loop containing nucleoside triphosphate hydrolases"/>
    <property type="match status" value="1"/>
</dbReference>
<accession>A0A7S4Q7J5</accession>
<dbReference type="Gene3D" id="3.40.50.300">
    <property type="entry name" value="P-loop containing nucleotide triphosphate hydrolases"/>
    <property type="match status" value="1"/>
</dbReference>
<organism evidence="2">
    <name type="scientific">Alexandrium monilatum</name>
    <dbReference type="NCBI Taxonomy" id="311494"/>
    <lineage>
        <taxon>Eukaryota</taxon>
        <taxon>Sar</taxon>
        <taxon>Alveolata</taxon>
        <taxon>Dinophyceae</taxon>
        <taxon>Gonyaulacales</taxon>
        <taxon>Pyrocystaceae</taxon>
        <taxon>Alexandrium</taxon>
    </lineage>
</organism>
<dbReference type="AlphaFoldDB" id="A0A7S4Q7J5"/>
<dbReference type="CDD" id="cd22967">
    <property type="entry name" value="DD_AK7"/>
    <property type="match status" value="1"/>
</dbReference>
<feature type="compositionally biased region" description="Acidic residues" evidence="1">
    <location>
        <begin position="421"/>
        <end position="439"/>
    </location>
</feature>
<evidence type="ECO:0000313" key="2">
    <source>
        <dbReference type="EMBL" id="CAE4573091.1"/>
    </source>
</evidence>
<feature type="region of interest" description="Disordered" evidence="1">
    <location>
        <begin position="421"/>
        <end position="446"/>
    </location>
</feature>
<name>A0A7S4Q7J5_9DINO</name>
<dbReference type="Gene3D" id="1.20.890.10">
    <property type="entry name" value="cAMP-dependent protein kinase regulatory subunit, dimerization-anchoring domain"/>
    <property type="match status" value="1"/>
</dbReference>
<dbReference type="Pfam" id="PF05186">
    <property type="entry name" value="Dpy-30"/>
    <property type="match status" value="1"/>
</dbReference>
<dbReference type="InterPro" id="IPR007858">
    <property type="entry name" value="Dpy-30_motif"/>
</dbReference>
<dbReference type="SUPFAM" id="SSF51735">
    <property type="entry name" value="NAD(P)-binding Rossmann-fold domains"/>
    <property type="match status" value="1"/>
</dbReference>
<dbReference type="PANTHER" id="PTHR48079:SF6">
    <property type="entry name" value="NAD(P)-BINDING DOMAIN-CONTAINING PROTEIN-RELATED"/>
    <property type="match status" value="1"/>
</dbReference>
<dbReference type="EMBL" id="HBNR01019178">
    <property type="protein sequence ID" value="CAE4573091.1"/>
    <property type="molecule type" value="Transcribed_RNA"/>
</dbReference>
<sequence>MRIFIHNADTFLGKVIVKELRKVDGQFNRMFGTSLTGPENTPKAVKRVVGREDPKRAKKMAETIQSCGLVILDLFSCTVEDLHFAIKALKVDPTATPPKPTGDLEKDVIFVLISSVVVWAGTQPQAEDGFLSEAEYARRTPLSGSKYELWKELEDLVMSCFNREGSTVKGFVVAGGVFYGNGEETLCPLFKDAWRGVQEHVIMAPGTNHIPTVHVRDLARLVRQVSFSGQDIKPEETPYFIAVDQPPCAEDQKPRPSTQAEIVRGIIGEVCEDYDVPVISAAYSPDEPPDDLKEAMSLDLLIEPSKLMLDPEFASQSEPPGMFCKEGLVHNVRRIAGEFCRERKLQSMRVLVAGPPSSGKTTLTDAVSEHFRIPRLEVGADLEAMASKLSSKVCRYRGYVLDAGAMGYEEAERLFCYDAEVPPDEDEEPPPPAEDEEGEAGPTKKFERKLNEDICPAYVVVTEAPEPLLRARWKARNLGGPELFQEKMEQYSATNLSGSSSLTDFFQDIAKIGILNLPIAGKDQDDMFESTRIYMERSGRPFNYLPTEEEVAEEILARRAEREEADEEKAAEEQRQGDDGAEELERRKAALHARRLQIIEQHEEEHRRLKELPLREYLMRYIVPTLTEGLIETCKVLPDNPVDYLATYLEEHAADPPPEN</sequence>
<gene>
    <name evidence="2" type="ORF">AMON00008_LOCUS12710</name>
</gene>
<evidence type="ECO:0008006" key="3">
    <source>
        <dbReference type="Google" id="ProtNLM"/>
    </source>
</evidence>
<feature type="region of interest" description="Disordered" evidence="1">
    <location>
        <begin position="559"/>
        <end position="583"/>
    </location>
</feature>
<dbReference type="GO" id="GO:0005737">
    <property type="term" value="C:cytoplasm"/>
    <property type="evidence" value="ECO:0007669"/>
    <property type="project" value="TreeGrafter"/>
</dbReference>
<evidence type="ECO:0000256" key="1">
    <source>
        <dbReference type="SAM" id="MobiDB-lite"/>
    </source>
</evidence>
<dbReference type="PANTHER" id="PTHR48079">
    <property type="entry name" value="PROTEIN YEEZ"/>
    <property type="match status" value="1"/>
</dbReference>
<reference evidence="2" key="1">
    <citation type="submission" date="2021-01" db="EMBL/GenBank/DDBJ databases">
        <authorList>
            <person name="Corre E."/>
            <person name="Pelletier E."/>
            <person name="Niang G."/>
            <person name="Scheremetjew M."/>
            <person name="Finn R."/>
            <person name="Kale V."/>
            <person name="Holt S."/>
            <person name="Cochrane G."/>
            <person name="Meng A."/>
            <person name="Brown T."/>
            <person name="Cohen L."/>
        </authorList>
    </citation>
    <scope>NUCLEOTIDE SEQUENCE</scope>
    <source>
        <strain evidence="2">CCMP3105</strain>
    </source>
</reference>
<dbReference type="InterPro" id="IPR047499">
    <property type="entry name" value="DD_AK7"/>
</dbReference>
<dbReference type="GO" id="GO:0004029">
    <property type="term" value="F:aldehyde dehydrogenase (NAD+) activity"/>
    <property type="evidence" value="ECO:0007669"/>
    <property type="project" value="TreeGrafter"/>
</dbReference>
<feature type="compositionally biased region" description="Basic and acidic residues" evidence="1">
    <location>
        <begin position="571"/>
        <end position="583"/>
    </location>
</feature>
<dbReference type="InterPro" id="IPR036291">
    <property type="entry name" value="NAD(P)-bd_dom_sf"/>
</dbReference>
<dbReference type="InterPro" id="IPR027417">
    <property type="entry name" value="P-loop_NTPase"/>
</dbReference>